<dbReference type="EMBL" id="KN832140">
    <property type="protein sequence ID" value="KIN93729.1"/>
    <property type="molecule type" value="Genomic_DNA"/>
</dbReference>
<dbReference type="STRING" id="870435.A0A0C3MXU6"/>
<sequence>MKSICGGHIPEEASQCFNRGNVALLPQDPSALSNDLPLMPSNLHGTVCVVFTGGSFCPSVEALQRFPPVLVSKSRVKCIIEWLMSNNEWYMKNGISFSAENLVALVHSSNNSVVLQGIEITHLQDEDGASDSGGDVDWSALATDLVTKTVTYTDGDRSELSHHTMKVAALTHALNRKSFLPSHTGSELMNENLPGILSTVFLHLDPWGIGGFNHPAHQPDQHISFQ</sequence>
<evidence type="ECO:0000259" key="1">
    <source>
        <dbReference type="Pfam" id="PF20209"/>
    </source>
</evidence>
<accession>A0A0C3MXU6</accession>
<evidence type="ECO:0000313" key="3">
    <source>
        <dbReference type="Proteomes" id="UP000054217"/>
    </source>
</evidence>
<reference evidence="2 3" key="1">
    <citation type="submission" date="2014-04" db="EMBL/GenBank/DDBJ databases">
        <authorList>
            <consortium name="DOE Joint Genome Institute"/>
            <person name="Kuo A."/>
            <person name="Kohler A."/>
            <person name="Costa M.D."/>
            <person name="Nagy L.G."/>
            <person name="Floudas D."/>
            <person name="Copeland A."/>
            <person name="Barry K.W."/>
            <person name="Cichocki N."/>
            <person name="Veneault-Fourrey C."/>
            <person name="LaButti K."/>
            <person name="Lindquist E.A."/>
            <person name="Lipzen A."/>
            <person name="Lundell T."/>
            <person name="Morin E."/>
            <person name="Murat C."/>
            <person name="Sun H."/>
            <person name="Tunlid A."/>
            <person name="Henrissat B."/>
            <person name="Grigoriev I.V."/>
            <person name="Hibbett D.S."/>
            <person name="Martin F."/>
            <person name="Nordberg H.P."/>
            <person name="Cantor M.N."/>
            <person name="Hua S.X."/>
        </authorList>
    </citation>
    <scope>NUCLEOTIDE SEQUENCE [LARGE SCALE GENOMIC DNA]</scope>
    <source>
        <strain evidence="2 3">Marx 270</strain>
    </source>
</reference>
<keyword evidence="3" id="KW-1185">Reference proteome</keyword>
<name>A0A0C3MXU6_PISTI</name>
<organism evidence="2 3">
    <name type="scientific">Pisolithus tinctorius Marx 270</name>
    <dbReference type="NCBI Taxonomy" id="870435"/>
    <lineage>
        <taxon>Eukaryota</taxon>
        <taxon>Fungi</taxon>
        <taxon>Dikarya</taxon>
        <taxon>Basidiomycota</taxon>
        <taxon>Agaricomycotina</taxon>
        <taxon>Agaricomycetes</taxon>
        <taxon>Agaricomycetidae</taxon>
        <taxon>Boletales</taxon>
        <taxon>Sclerodermatineae</taxon>
        <taxon>Pisolithaceae</taxon>
        <taxon>Pisolithus</taxon>
    </lineage>
</organism>
<reference evidence="3" key="2">
    <citation type="submission" date="2015-01" db="EMBL/GenBank/DDBJ databases">
        <title>Evolutionary Origins and Diversification of the Mycorrhizal Mutualists.</title>
        <authorList>
            <consortium name="DOE Joint Genome Institute"/>
            <consortium name="Mycorrhizal Genomics Consortium"/>
            <person name="Kohler A."/>
            <person name="Kuo A."/>
            <person name="Nagy L.G."/>
            <person name="Floudas D."/>
            <person name="Copeland A."/>
            <person name="Barry K.W."/>
            <person name="Cichocki N."/>
            <person name="Veneault-Fourrey C."/>
            <person name="LaButti K."/>
            <person name="Lindquist E.A."/>
            <person name="Lipzen A."/>
            <person name="Lundell T."/>
            <person name="Morin E."/>
            <person name="Murat C."/>
            <person name="Riley R."/>
            <person name="Ohm R."/>
            <person name="Sun H."/>
            <person name="Tunlid A."/>
            <person name="Henrissat B."/>
            <person name="Grigoriev I.V."/>
            <person name="Hibbett D.S."/>
            <person name="Martin F."/>
        </authorList>
    </citation>
    <scope>NUCLEOTIDE SEQUENCE [LARGE SCALE GENOMIC DNA]</scope>
    <source>
        <strain evidence="3">Marx 270</strain>
    </source>
</reference>
<dbReference type="InParanoid" id="A0A0C3MXU6"/>
<proteinExistence type="predicted"/>
<dbReference type="Pfam" id="PF20209">
    <property type="entry name" value="DUF6570"/>
    <property type="match status" value="1"/>
</dbReference>
<dbReference type="HOGENOM" id="CLU_030626_2_0_1"/>
<dbReference type="AlphaFoldDB" id="A0A0C3MXU6"/>
<dbReference type="OrthoDB" id="432234at2759"/>
<dbReference type="Proteomes" id="UP000054217">
    <property type="component" value="Unassembled WGS sequence"/>
</dbReference>
<dbReference type="InterPro" id="IPR046700">
    <property type="entry name" value="DUF6570"/>
</dbReference>
<feature type="domain" description="DUF6570" evidence="1">
    <location>
        <begin position="15"/>
        <end position="102"/>
    </location>
</feature>
<evidence type="ECO:0000313" key="2">
    <source>
        <dbReference type="EMBL" id="KIN93729.1"/>
    </source>
</evidence>
<protein>
    <recommendedName>
        <fullName evidence="1">DUF6570 domain-containing protein</fullName>
    </recommendedName>
</protein>
<gene>
    <name evidence="2" type="ORF">M404DRAFT_170430</name>
</gene>